<evidence type="ECO:0000256" key="1">
    <source>
        <dbReference type="SAM" id="Phobius"/>
    </source>
</evidence>
<dbReference type="EMBL" id="QGKW02002005">
    <property type="protein sequence ID" value="KAF2543650.1"/>
    <property type="molecule type" value="Genomic_DNA"/>
</dbReference>
<name>A0A8S9GCW7_BRACR</name>
<dbReference type="Proteomes" id="UP000712281">
    <property type="component" value="Unassembled WGS sequence"/>
</dbReference>
<keyword evidence="1" id="KW-1133">Transmembrane helix</keyword>
<protein>
    <submittedName>
        <fullName evidence="2">Uncharacterized protein</fullName>
    </submittedName>
</protein>
<comment type="caution">
    <text evidence="2">The sequence shown here is derived from an EMBL/GenBank/DDBJ whole genome shotgun (WGS) entry which is preliminary data.</text>
</comment>
<accession>A0A8S9GCW7</accession>
<gene>
    <name evidence="2" type="ORF">F2Q68_00032694</name>
</gene>
<keyword evidence="1" id="KW-0472">Membrane</keyword>
<keyword evidence="1" id="KW-0812">Transmembrane</keyword>
<proteinExistence type="predicted"/>
<evidence type="ECO:0000313" key="3">
    <source>
        <dbReference type="Proteomes" id="UP000712281"/>
    </source>
</evidence>
<dbReference type="AlphaFoldDB" id="A0A8S9GCW7"/>
<feature type="transmembrane region" description="Helical" evidence="1">
    <location>
        <begin position="6"/>
        <end position="25"/>
    </location>
</feature>
<evidence type="ECO:0000313" key="2">
    <source>
        <dbReference type="EMBL" id="KAF2543650.1"/>
    </source>
</evidence>
<organism evidence="2 3">
    <name type="scientific">Brassica cretica</name>
    <name type="common">Mustard</name>
    <dbReference type="NCBI Taxonomy" id="69181"/>
    <lineage>
        <taxon>Eukaryota</taxon>
        <taxon>Viridiplantae</taxon>
        <taxon>Streptophyta</taxon>
        <taxon>Embryophyta</taxon>
        <taxon>Tracheophyta</taxon>
        <taxon>Spermatophyta</taxon>
        <taxon>Magnoliopsida</taxon>
        <taxon>eudicotyledons</taxon>
        <taxon>Gunneridae</taxon>
        <taxon>Pentapetalae</taxon>
        <taxon>rosids</taxon>
        <taxon>malvids</taxon>
        <taxon>Brassicales</taxon>
        <taxon>Brassicaceae</taxon>
        <taxon>Brassiceae</taxon>
        <taxon>Brassica</taxon>
    </lineage>
</organism>
<reference evidence="2" key="1">
    <citation type="submission" date="2019-12" db="EMBL/GenBank/DDBJ databases">
        <title>Genome sequencing and annotation of Brassica cretica.</title>
        <authorList>
            <person name="Studholme D.J."/>
            <person name="Sarris P.F."/>
        </authorList>
    </citation>
    <scope>NUCLEOTIDE SEQUENCE</scope>
    <source>
        <strain evidence="2">PFS-001/15</strain>
        <tissue evidence="2">Leaf</tissue>
    </source>
</reference>
<sequence>MARDGSSISNFSLSVLAVMGVWWFSGWARCGRYGRSNLFSSERQRVQAVPGPNKCSNLVVAEAGHRRCQNYWVLDSRLNLAYSFAASCCCGLGGASG</sequence>